<keyword evidence="7" id="KW-1185">Reference proteome</keyword>
<dbReference type="EC" id="5.4.99.-" evidence="4"/>
<gene>
    <name evidence="6" type="ORF">SAMN04488558_11049</name>
</gene>
<dbReference type="Pfam" id="PF00849">
    <property type="entry name" value="PseudoU_synth_2"/>
    <property type="match status" value="1"/>
</dbReference>
<feature type="active site" evidence="3">
    <location>
        <position position="134"/>
    </location>
</feature>
<dbReference type="NCBIfam" id="TIGR00005">
    <property type="entry name" value="rluA_subfam"/>
    <property type="match status" value="1"/>
</dbReference>
<dbReference type="SUPFAM" id="SSF55120">
    <property type="entry name" value="Pseudouridine synthase"/>
    <property type="match status" value="1"/>
</dbReference>
<comment type="function">
    <text evidence="4">Responsible for synthesis of pseudouridine from uracil.</text>
</comment>
<protein>
    <recommendedName>
        <fullName evidence="4">Pseudouridine synthase</fullName>
        <ecNumber evidence="4">5.4.99.-</ecNumber>
    </recommendedName>
</protein>
<dbReference type="OrthoDB" id="9807829at2"/>
<name>A0A1H9FWE8_9LACT</name>
<comment type="similarity">
    <text evidence="2 4">Belongs to the pseudouridine synthase RluA family.</text>
</comment>
<dbReference type="EMBL" id="FOEN01000010">
    <property type="protein sequence ID" value="SEQ42211.1"/>
    <property type="molecule type" value="Genomic_DNA"/>
</dbReference>
<evidence type="ECO:0000256" key="1">
    <source>
        <dbReference type="ARBA" id="ARBA00000073"/>
    </source>
</evidence>
<dbReference type="GO" id="GO:0003723">
    <property type="term" value="F:RNA binding"/>
    <property type="evidence" value="ECO:0007669"/>
    <property type="project" value="InterPro"/>
</dbReference>
<accession>A0A1H9FWE8</accession>
<evidence type="ECO:0000256" key="3">
    <source>
        <dbReference type="PIRSR" id="PIRSR606225-1"/>
    </source>
</evidence>
<dbReference type="InterPro" id="IPR006225">
    <property type="entry name" value="PsdUridine_synth_RluC/D"/>
</dbReference>
<evidence type="ECO:0000256" key="4">
    <source>
        <dbReference type="RuleBase" id="RU362028"/>
    </source>
</evidence>
<evidence type="ECO:0000313" key="7">
    <source>
        <dbReference type="Proteomes" id="UP000198833"/>
    </source>
</evidence>
<evidence type="ECO:0000256" key="2">
    <source>
        <dbReference type="ARBA" id="ARBA00010876"/>
    </source>
</evidence>
<evidence type="ECO:0000313" key="6">
    <source>
        <dbReference type="EMBL" id="SEQ42211.1"/>
    </source>
</evidence>
<dbReference type="AlphaFoldDB" id="A0A1H9FWE8"/>
<dbReference type="GO" id="GO:0000455">
    <property type="term" value="P:enzyme-directed rRNA pseudouridine synthesis"/>
    <property type="evidence" value="ECO:0007669"/>
    <property type="project" value="TreeGrafter"/>
</dbReference>
<keyword evidence="4" id="KW-0413">Isomerase</keyword>
<sequence length="300" mass="34946">MKFEWRFDQEEPMTVLQYLRLQAIPRRFISRLKYQGGDIKVNDRSVTVREELHVGDLIQLYAPIEQGHETVPASSAPIEVVYEDRDLLVVNKPVGIVSIPSRRDPDSAMANRIKGYYQDHQYQDQVIHIVTRLDRDTSGLMLIAKHRLAHAWMDQQIRHQQLKKYYYAISQRQDWPDHGYIDGPIARDPQSIITRRVDPQGQASLTEYWLQETLNDSSLLKLRLHTGRTHQIRVHLSWQGGPLIGDDLYGGRLESPLNRQALHCGQLEFVQPFSGQAMVLKQDLPADMLEWVQRKKIRRV</sequence>
<dbReference type="PANTHER" id="PTHR21600:SF35">
    <property type="entry name" value="PSEUDOURIDINE SYNTHASE"/>
    <property type="match status" value="1"/>
</dbReference>
<dbReference type="InterPro" id="IPR020103">
    <property type="entry name" value="PsdUridine_synth_cat_dom_sf"/>
</dbReference>
<evidence type="ECO:0000259" key="5">
    <source>
        <dbReference type="Pfam" id="PF00849"/>
    </source>
</evidence>
<dbReference type="InterPro" id="IPR006145">
    <property type="entry name" value="PsdUridine_synth_RsuA/RluA"/>
</dbReference>
<dbReference type="GO" id="GO:0140098">
    <property type="term" value="F:catalytic activity, acting on RNA"/>
    <property type="evidence" value="ECO:0007669"/>
    <property type="project" value="UniProtKB-ARBA"/>
</dbReference>
<dbReference type="GO" id="GO:0009982">
    <property type="term" value="F:pseudouridine synthase activity"/>
    <property type="evidence" value="ECO:0007669"/>
    <property type="project" value="InterPro"/>
</dbReference>
<dbReference type="InterPro" id="IPR050188">
    <property type="entry name" value="RluA_PseudoU_synthase"/>
</dbReference>
<dbReference type="PROSITE" id="PS01129">
    <property type="entry name" value="PSI_RLU"/>
    <property type="match status" value="1"/>
</dbReference>
<dbReference type="CDD" id="cd02869">
    <property type="entry name" value="PseudoU_synth_RluA_like"/>
    <property type="match status" value="1"/>
</dbReference>
<feature type="domain" description="Pseudouridine synthase RsuA/RluA-like" evidence="5">
    <location>
        <begin position="86"/>
        <end position="237"/>
    </location>
</feature>
<comment type="catalytic activity">
    <reaction evidence="1 4">
        <text>a uridine in RNA = a pseudouridine in RNA</text>
        <dbReference type="Rhea" id="RHEA:48348"/>
        <dbReference type="Rhea" id="RHEA-COMP:12068"/>
        <dbReference type="Rhea" id="RHEA-COMP:12069"/>
        <dbReference type="ChEBI" id="CHEBI:65314"/>
        <dbReference type="ChEBI" id="CHEBI:65315"/>
    </reaction>
</comment>
<reference evidence="6 7" key="1">
    <citation type="submission" date="2016-10" db="EMBL/GenBank/DDBJ databases">
        <authorList>
            <person name="de Groot N.N."/>
        </authorList>
    </citation>
    <scope>NUCLEOTIDE SEQUENCE [LARGE SCALE GENOMIC DNA]</scope>
    <source>
        <strain evidence="6 7">DSM 15695</strain>
    </source>
</reference>
<dbReference type="STRING" id="89093.SAMN04488558_11049"/>
<dbReference type="Proteomes" id="UP000198833">
    <property type="component" value="Unassembled WGS sequence"/>
</dbReference>
<proteinExistence type="inferred from homology"/>
<dbReference type="InterPro" id="IPR006224">
    <property type="entry name" value="PsdUridine_synth_RluA-like_CS"/>
</dbReference>
<dbReference type="RefSeq" id="WP_092572511.1">
    <property type="nucleotide sequence ID" value="NZ_FOEN01000010.1"/>
</dbReference>
<organism evidence="6 7">
    <name type="scientific">Ignavigranum ruoffiae</name>
    <dbReference type="NCBI Taxonomy" id="89093"/>
    <lineage>
        <taxon>Bacteria</taxon>
        <taxon>Bacillati</taxon>
        <taxon>Bacillota</taxon>
        <taxon>Bacilli</taxon>
        <taxon>Lactobacillales</taxon>
        <taxon>Aerococcaceae</taxon>
        <taxon>Ignavigranum</taxon>
    </lineage>
</organism>
<dbReference type="Gene3D" id="3.30.2350.10">
    <property type="entry name" value="Pseudouridine synthase"/>
    <property type="match status" value="1"/>
</dbReference>
<dbReference type="PANTHER" id="PTHR21600">
    <property type="entry name" value="MITOCHONDRIAL RNA PSEUDOURIDINE SYNTHASE"/>
    <property type="match status" value="1"/>
</dbReference>